<accession>A0A8B8BXH3</accession>
<evidence type="ECO:0000313" key="3">
    <source>
        <dbReference type="RefSeq" id="XP_022308000.1"/>
    </source>
</evidence>
<dbReference type="InterPro" id="IPR050952">
    <property type="entry name" value="TRIM-NHL_E3_ligases"/>
</dbReference>
<evidence type="ECO:0000256" key="1">
    <source>
        <dbReference type="SAM" id="Coils"/>
    </source>
</evidence>
<dbReference type="AlphaFoldDB" id="A0A8B8BXH3"/>
<dbReference type="InterPro" id="IPR011042">
    <property type="entry name" value="6-blade_b-propeller_TolB-like"/>
</dbReference>
<dbReference type="GO" id="GO:0061630">
    <property type="term" value="F:ubiquitin protein ligase activity"/>
    <property type="evidence" value="ECO:0007669"/>
    <property type="project" value="TreeGrafter"/>
</dbReference>
<sequence length="392" mass="45594">MINNHVKKLHLEIEELKRENEKILQKHKHEFEKVIEQVEDINMKTTQLQKSKNVTDMQKFKPMIEEQRAIEEFTQYTFPVFHGCKLDDKYLQNCFGYIDQMQERKISLLKNNYAPHTLSEEKLLEVPFVSFVIDTGFPADKEYNNRLYDMALTNDKKVWMGGESKELKFFDLQGELQQTVHISDIGMYICMHTNNVLYTDRQDKTVKKISEDTVVTMFTTGDWNPKGITGTASSDLLVCLLKEDQSKVVRYSSTGTVLQEIQYDSQCRPLYQHALYIAENVSGDIIITDYVKNKVIAVDRLGIFRYSYSGEESCFSPMGIATDSWGNTFVADFQCDKIYMLDRDGQFMRHIIPKDEIKDPRTLLIVDNGEMIVGECFTGLVKRIKYLDEEET</sequence>
<dbReference type="GO" id="GO:0000209">
    <property type="term" value="P:protein polyubiquitination"/>
    <property type="evidence" value="ECO:0007669"/>
    <property type="project" value="TreeGrafter"/>
</dbReference>
<organism evidence="2 3">
    <name type="scientific">Crassostrea virginica</name>
    <name type="common">Eastern oyster</name>
    <dbReference type="NCBI Taxonomy" id="6565"/>
    <lineage>
        <taxon>Eukaryota</taxon>
        <taxon>Metazoa</taxon>
        <taxon>Spiralia</taxon>
        <taxon>Lophotrochozoa</taxon>
        <taxon>Mollusca</taxon>
        <taxon>Bivalvia</taxon>
        <taxon>Autobranchia</taxon>
        <taxon>Pteriomorphia</taxon>
        <taxon>Ostreida</taxon>
        <taxon>Ostreoidea</taxon>
        <taxon>Ostreidae</taxon>
        <taxon>Crassostrea</taxon>
    </lineage>
</organism>
<proteinExistence type="predicted"/>
<dbReference type="PANTHER" id="PTHR24104">
    <property type="entry name" value="E3 UBIQUITIN-PROTEIN LIGASE NHLRC1-RELATED"/>
    <property type="match status" value="1"/>
</dbReference>
<dbReference type="SUPFAM" id="SSF63829">
    <property type="entry name" value="Calcium-dependent phosphotriesterase"/>
    <property type="match status" value="1"/>
</dbReference>
<dbReference type="PANTHER" id="PTHR24104:SF25">
    <property type="entry name" value="PROTEIN LIN-41"/>
    <property type="match status" value="1"/>
</dbReference>
<protein>
    <submittedName>
        <fullName evidence="3">Uncharacterized protein LOC111114002</fullName>
    </submittedName>
</protein>
<dbReference type="RefSeq" id="XP_022308000.1">
    <property type="nucleotide sequence ID" value="XM_022452292.1"/>
</dbReference>
<keyword evidence="1" id="KW-0175">Coiled coil</keyword>
<dbReference type="OrthoDB" id="9987040at2759"/>
<dbReference type="Proteomes" id="UP000694844">
    <property type="component" value="Chromosome 9"/>
</dbReference>
<dbReference type="KEGG" id="cvn:111114002"/>
<dbReference type="GO" id="GO:0043161">
    <property type="term" value="P:proteasome-mediated ubiquitin-dependent protein catabolic process"/>
    <property type="evidence" value="ECO:0007669"/>
    <property type="project" value="TreeGrafter"/>
</dbReference>
<dbReference type="GO" id="GO:0008270">
    <property type="term" value="F:zinc ion binding"/>
    <property type="evidence" value="ECO:0007669"/>
    <property type="project" value="UniProtKB-KW"/>
</dbReference>
<evidence type="ECO:0000313" key="2">
    <source>
        <dbReference type="Proteomes" id="UP000694844"/>
    </source>
</evidence>
<reference evidence="3" key="1">
    <citation type="submission" date="2025-08" db="UniProtKB">
        <authorList>
            <consortium name="RefSeq"/>
        </authorList>
    </citation>
    <scope>IDENTIFICATION</scope>
    <source>
        <tissue evidence="3">Whole sample</tissue>
    </source>
</reference>
<dbReference type="Gene3D" id="2.120.10.30">
    <property type="entry name" value="TolB, C-terminal domain"/>
    <property type="match status" value="1"/>
</dbReference>
<keyword evidence="2" id="KW-1185">Reference proteome</keyword>
<gene>
    <name evidence="3" type="primary">LOC111114002</name>
</gene>
<name>A0A8B8BXH3_CRAVI</name>
<feature type="coiled-coil region" evidence="1">
    <location>
        <begin position="6"/>
        <end position="44"/>
    </location>
</feature>
<dbReference type="GeneID" id="111114002"/>